<reference evidence="2" key="1">
    <citation type="submission" date="2020-08" db="EMBL/GenBank/DDBJ databases">
        <title>Genome public.</title>
        <authorList>
            <person name="Liu C."/>
            <person name="Sun Q."/>
        </authorList>
    </citation>
    <scope>NUCLEOTIDE SEQUENCE</scope>
    <source>
        <strain evidence="2">BX8</strain>
    </source>
</reference>
<gene>
    <name evidence="2" type="ORF">H8S23_12520</name>
</gene>
<evidence type="ECO:0000313" key="3">
    <source>
        <dbReference type="Proteomes" id="UP000659630"/>
    </source>
</evidence>
<feature type="transmembrane region" description="Helical" evidence="1">
    <location>
        <begin position="71"/>
        <end position="93"/>
    </location>
</feature>
<keyword evidence="1" id="KW-0472">Membrane</keyword>
<evidence type="ECO:0000256" key="1">
    <source>
        <dbReference type="SAM" id="Phobius"/>
    </source>
</evidence>
<comment type="caution">
    <text evidence="2">The sequence shown here is derived from an EMBL/GenBank/DDBJ whole genome shotgun (WGS) entry which is preliminary data.</text>
</comment>
<dbReference type="RefSeq" id="WP_186888693.1">
    <property type="nucleotide sequence ID" value="NZ_JACONZ010000005.1"/>
</dbReference>
<dbReference type="EMBL" id="JACONZ010000005">
    <property type="protein sequence ID" value="MBC5582329.1"/>
    <property type="molecule type" value="Genomic_DNA"/>
</dbReference>
<dbReference type="Proteomes" id="UP000659630">
    <property type="component" value="Unassembled WGS sequence"/>
</dbReference>
<keyword evidence="1" id="KW-1133">Transmembrane helix</keyword>
<proteinExistence type="predicted"/>
<protein>
    <submittedName>
        <fullName evidence="2">Uncharacterized protein</fullName>
    </submittedName>
</protein>
<dbReference type="AlphaFoldDB" id="A0A923L1V9"/>
<feature type="transmembrane region" description="Helical" evidence="1">
    <location>
        <begin position="38"/>
        <end position="59"/>
    </location>
</feature>
<evidence type="ECO:0000313" key="2">
    <source>
        <dbReference type="EMBL" id="MBC5582329.1"/>
    </source>
</evidence>
<name>A0A923L1V9_9FIRM</name>
<feature type="transmembrane region" description="Helical" evidence="1">
    <location>
        <begin position="105"/>
        <end position="126"/>
    </location>
</feature>
<feature type="transmembrane region" description="Helical" evidence="1">
    <location>
        <begin position="12"/>
        <end position="32"/>
    </location>
</feature>
<keyword evidence="1" id="KW-0812">Transmembrane</keyword>
<keyword evidence="3" id="KW-1185">Reference proteome</keyword>
<organism evidence="2 3">
    <name type="scientific">Anaerofilum hominis</name>
    <dbReference type="NCBI Taxonomy" id="2763016"/>
    <lineage>
        <taxon>Bacteria</taxon>
        <taxon>Bacillati</taxon>
        <taxon>Bacillota</taxon>
        <taxon>Clostridia</taxon>
        <taxon>Eubacteriales</taxon>
        <taxon>Oscillospiraceae</taxon>
        <taxon>Anaerofilum</taxon>
    </lineage>
</organism>
<accession>A0A923L1V9</accession>
<sequence length="155" mass="16348">MKVKTNRLIASGLFSILFIGELYLILSVINQFGTTNVAIGHLLVIGGVLLLPVFAVLIANPCFEHRAVKSAVLYSGVLYACACALLFSSGSMLYATGLQSETQTVGYYVVAAKVVLVVVALVIAAFEPKGVEMLNDCAEETAAEISDDEAGKMGL</sequence>